<keyword evidence="7" id="KW-0998">Cell outer membrane</keyword>
<keyword evidence="4" id="KW-1134">Transmembrane beta strand</keyword>
<comment type="subcellular location">
    <subcellularLocation>
        <location evidence="1">Cell outer membrane</location>
    </subcellularLocation>
</comment>
<proteinExistence type="inferred from homology"/>
<dbReference type="Pfam" id="PF02321">
    <property type="entry name" value="OEP"/>
    <property type="match status" value="2"/>
</dbReference>
<keyword evidence="6" id="KW-0472">Membrane</keyword>
<name>A0A4V1LAK0_9BACT</name>
<sequence>MSRITTTCIAAAMTAATMSMSAETWNLQQCIDYAIEHNLTVKNTDYNVKAGEINVTSAKNQFLPTVTGNANQNFSFGRSVAEDNIRVSRNSSGFSWGASANLPLFDGLRNIRNLKDAKLSLQQLLLQSDAARDDISLQVIAAYLQVLLNGELVKVAETQLSLSQVEVDRQKVLVEAGKSPELDLIQAQSQLAQAQVTLVNNQNDHSLSLLDLKQLMMLPTETDMTLAPLDELGVLIPDAEEVYRLAMLHNSSIMAKRQGIKVAENRISMAKSGYYPSLSLSGSIGSSYTHISGYDNIGFSQQMRDNLSEAIGLSLSVPLFDAFSTRNSVNSAKVDKLRAELELEQASDELYKTISQAYYQAEAARKKAEASAIAESATKAALEAMTTKFNYGKATATEYEQAKTDYIEACSTTVQARYEYIIRAKVLEFYSQPHPYLSTTEK</sequence>
<evidence type="ECO:0000256" key="2">
    <source>
        <dbReference type="ARBA" id="ARBA00007613"/>
    </source>
</evidence>
<comment type="caution">
    <text evidence="8">The sequence shown here is derived from an EMBL/GenBank/DDBJ whole genome shotgun (WGS) entry which is preliminary data.</text>
</comment>
<gene>
    <name evidence="8" type="ORF">K8V47_07445</name>
</gene>
<dbReference type="AlphaFoldDB" id="A0A4V1LAK0"/>
<dbReference type="InterPro" id="IPR051906">
    <property type="entry name" value="TolC-like"/>
</dbReference>
<keyword evidence="5" id="KW-0812">Transmembrane</keyword>
<evidence type="ECO:0000256" key="3">
    <source>
        <dbReference type="ARBA" id="ARBA00022448"/>
    </source>
</evidence>
<evidence type="ECO:0000256" key="7">
    <source>
        <dbReference type="ARBA" id="ARBA00023237"/>
    </source>
</evidence>
<evidence type="ECO:0000256" key="5">
    <source>
        <dbReference type="ARBA" id="ARBA00022692"/>
    </source>
</evidence>
<evidence type="ECO:0000256" key="6">
    <source>
        <dbReference type="ARBA" id="ARBA00023136"/>
    </source>
</evidence>
<evidence type="ECO:0000313" key="8">
    <source>
        <dbReference type="EMBL" id="HJE39572.1"/>
    </source>
</evidence>
<dbReference type="GO" id="GO:0009279">
    <property type="term" value="C:cell outer membrane"/>
    <property type="evidence" value="ECO:0007669"/>
    <property type="project" value="UniProtKB-SubCell"/>
</dbReference>
<protein>
    <submittedName>
        <fullName evidence="8">TolC family protein</fullName>
    </submittedName>
</protein>
<dbReference type="GO" id="GO:1990281">
    <property type="term" value="C:efflux pump complex"/>
    <property type="evidence" value="ECO:0007669"/>
    <property type="project" value="TreeGrafter"/>
</dbReference>
<organism evidence="8 9">
    <name type="scientific">Candidatus Amulumruptor caecigallinarius</name>
    <dbReference type="NCBI Taxonomy" id="2109911"/>
    <lineage>
        <taxon>Bacteria</taxon>
        <taxon>Pseudomonadati</taxon>
        <taxon>Bacteroidota</taxon>
        <taxon>Bacteroidia</taxon>
        <taxon>Bacteroidales</taxon>
        <taxon>Muribaculaceae</taxon>
        <taxon>Candidatus Amulumruptor</taxon>
    </lineage>
</organism>
<dbReference type="EMBL" id="DYXT01000038">
    <property type="protein sequence ID" value="HJE39572.1"/>
    <property type="molecule type" value="Genomic_DNA"/>
</dbReference>
<evidence type="ECO:0000256" key="1">
    <source>
        <dbReference type="ARBA" id="ARBA00004442"/>
    </source>
</evidence>
<accession>A0A4V1LAK0</accession>
<dbReference type="GO" id="GO:0015562">
    <property type="term" value="F:efflux transmembrane transporter activity"/>
    <property type="evidence" value="ECO:0007669"/>
    <property type="project" value="InterPro"/>
</dbReference>
<reference evidence="8" key="2">
    <citation type="submission" date="2021-09" db="EMBL/GenBank/DDBJ databases">
        <authorList>
            <person name="Gilroy R."/>
        </authorList>
    </citation>
    <scope>NUCLEOTIDE SEQUENCE</scope>
    <source>
        <strain evidence="8">4100</strain>
    </source>
</reference>
<keyword evidence="3" id="KW-0813">Transport</keyword>
<dbReference type="InterPro" id="IPR003423">
    <property type="entry name" value="OMP_efflux"/>
</dbReference>
<evidence type="ECO:0000313" key="9">
    <source>
        <dbReference type="Proteomes" id="UP000711407"/>
    </source>
</evidence>
<dbReference type="Proteomes" id="UP000711407">
    <property type="component" value="Unassembled WGS sequence"/>
</dbReference>
<reference evidence="8" key="1">
    <citation type="journal article" date="2021" name="PeerJ">
        <title>Extensive microbial diversity within the chicken gut microbiome revealed by metagenomics and culture.</title>
        <authorList>
            <person name="Gilroy R."/>
            <person name="Ravi A."/>
            <person name="Getino M."/>
            <person name="Pursley I."/>
            <person name="Horton D.L."/>
            <person name="Alikhan N.F."/>
            <person name="Baker D."/>
            <person name="Gharbi K."/>
            <person name="Hall N."/>
            <person name="Watson M."/>
            <person name="Adriaenssens E.M."/>
            <person name="Foster-Nyarko E."/>
            <person name="Jarju S."/>
            <person name="Secka A."/>
            <person name="Antonio M."/>
            <person name="Oren A."/>
            <person name="Chaudhuri R.R."/>
            <person name="La Ragione R."/>
            <person name="Hildebrand F."/>
            <person name="Pallen M.J."/>
        </authorList>
    </citation>
    <scope>NUCLEOTIDE SEQUENCE</scope>
    <source>
        <strain evidence="8">4100</strain>
    </source>
</reference>
<comment type="similarity">
    <text evidence="2">Belongs to the outer membrane factor (OMF) (TC 1.B.17) family.</text>
</comment>
<evidence type="ECO:0000256" key="4">
    <source>
        <dbReference type="ARBA" id="ARBA00022452"/>
    </source>
</evidence>
<dbReference type="PANTHER" id="PTHR30026:SF20">
    <property type="entry name" value="OUTER MEMBRANE PROTEIN TOLC"/>
    <property type="match status" value="1"/>
</dbReference>
<dbReference type="SUPFAM" id="SSF56954">
    <property type="entry name" value="Outer membrane efflux proteins (OEP)"/>
    <property type="match status" value="1"/>
</dbReference>
<dbReference type="Gene3D" id="1.20.1600.10">
    <property type="entry name" value="Outer membrane efflux proteins (OEP)"/>
    <property type="match status" value="1"/>
</dbReference>
<dbReference type="GO" id="GO:0015288">
    <property type="term" value="F:porin activity"/>
    <property type="evidence" value="ECO:0007669"/>
    <property type="project" value="TreeGrafter"/>
</dbReference>
<dbReference type="PANTHER" id="PTHR30026">
    <property type="entry name" value="OUTER MEMBRANE PROTEIN TOLC"/>
    <property type="match status" value="1"/>
</dbReference>